<evidence type="ECO:0000313" key="3">
    <source>
        <dbReference type="Proteomes" id="UP001216907"/>
    </source>
</evidence>
<dbReference type="SUPFAM" id="SSF52091">
    <property type="entry name" value="SpoIIaa-like"/>
    <property type="match status" value="1"/>
</dbReference>
<dbReference type="Gene3D" id="3.30.750.24">
    <property type="entry name" value="STAS domain"/>
    <property type="match status" value="1"/>
</dbReference>
<name>A0ABT6FA34_9BACT</name>
<dbReference type="Pfam" id="PF01740">
    <property type="entry name" value="STAS"/>
    <property type="match status" value="1"/>
</dbReference>
<gene>
    <name evidence="2" type="ORF">PZE19_11685</name>
</gene>
<keyword evidence="3" id="KW-1185">Reference proteome</keyword>
<sequence length="121" mass="13478">MSATQLKHLHLRDVAGVALVGFVDSELIYATDLVLDIGLELKSILKDLNHNKILLDFDAVQYVSSTMLAQLAHLDREIRNAKGQLKICGLGPILRDTFHIGRFDSLFAIYDDEASALKSFH</sequence>
<feature type="domain" description="STAS" evidence="1">
    <location>
        <begin position="1"/>
        <end position="120"/>
    </location>
</feature>
<dbReference type="InterPro" id="IPR002645">
    <property type="entry name" value="STAS_dom"/>
</dbReference>
<dbReference type="Proteomes" id="UP001216907">
    <property type="component" value="Unassembled WGS sequence"/>
</dbReference>
<evidence type="ECO:0000259" key="1">
    <source>
        <dbReference type="PROSITE" id="PS50801"/>
    </source>
</evidence>
<dbReference type="InterPro" id="IPR036513">
    <property type="entry name" value="STAS_dom_sf"/>
</dbReference>
<proteinExistence type="predicted"/>
<accession>A0ABT6FA34</accession>
<dbReference type="PANTHER" id="PTHR33495">
    <property type="entry name" value="ANTI-SIGMA FACTOR ANTAGONIST TM_1081-RELATED-RELATED"/>
    <property type="match status" value="1"/>
</dbReference>
<dbReference type="PANTHER" id="PTHR33495:SF2">
    <property type="entry name" value="ANTI-SIGMA FACTOR ANTAGONIST TM_1081-RELATED"/>
    <property type="match status" value="1"/>
</dbReference>
<dbReference type="CDD" id="cd07043">
    <property type="entry name" value="STAS_anti-anti-sigma_factors"/>
    <property type="match status" value="1"/>
</dbReference>
<organism evidence="2 3">
    <name type="scientific">Paludisphaera mucosa</name>
    <dbReference type="NCBI Taxonomy" id="3030827"/>
    <lineage>
        <taxon>Bacteria</taxon>
        <taxon>Pseudomonadati</taxon>
        <taxon>Planctomycetota</taxon>
        <taxon>Planctomycetia</taxon>
        <taxon>Isosphaerales</taxon>
        <taxon>Isosphaeraceae</taxon>
        <taxon>Paludisphaera</taxon>
    </lineage>
</organism>
<dbReference type="EMBL" id="JARRAG010000002">
    <property type="protein sequence ID" value="MDG3004437.1"/>
    <property type="molecule type" value="Genomic_DNA"/>
</dbReference>
<comment type="caution">
    <text evidence="2">The sequence shown here is derived from an EMBL/GenBank/DDBJ whole genome shotgun (WGS) entry which is preliminary data.</text>
</comment>
<reference evidence="2 3" key="1">
    <citation type="submission" date="2023-03" db="EMBL/GenBank/DDBJ databases">
        <title>Paludisphaera mucosa sp. nov. a novel planctomycete from northern fen.</title>
        <authorList>
            <person name="Ivanova A."/>
        </authorList>
    </citation>
    <scope>NUCLEOTIDE SEQUENCE [LARGE SCALE GENOMIC DNA]</scope>
    <source>
        <strain evidence="2 3">Pla2</strain>
    </source>
</reference>
<evidence type="ECO:0000313" key="2">
    <source>
        <dbReference type="EMBL" id="MDG3004437.1"/>
    </source>
</evidence>
<dbReference type="RefSeq" id="WP_277860795.1">
    <property type="nucleotide sequence ID" value="NZ_JARRAG010000002.1"/>
</dbReference>
<protein>
    <submittedName>
        <fullName evidence="2">STAS domain-containing protein</fullName>
    </submittedName>
</protein>
<dbReference type="PROSITE" id="PS50801">
    <property type="entry name" value="STAS"/>
    <property type="match status" value="1"/>
</dbReference>